<keyword evidence="4" id="KW-1185">Reference proteome</keyword>
<dbReference type="GeneID" id="42306597"/>
<proteinExistence type="predicted"/>
<dbReference type="AlphaFoldDB" id="A0A0D1Y855"/>
<evidence type="ECO:0000313" key="2">
    <source>
        <dbReference type="EMBL" id="KON96680.1"/>
    </source>
</evidence>
<reference evidence="2 4" key="1">
    <citation type="submission" date="2015-07" db="EMBL/GenBank/DDBJ databases">
        <title>Fjat-14205 dsm 2895.</title>
        <authorList>
            <person name="Liu B."/>
            <person name="Wang J."/>
            <person name="Zhu Y."/>
            <person name="Liu G."/>
            <person name="Chen Q."/>
            <person name="Chen Z."/>
            <person name="Lan J."/>
            <person name="Che J."/>
            <person name="Ge C."/>
            <person name="Shi H."/>
            <person name="Pan Z."/>
            <person name="Liu X."/>
        </authorList>
    </citation>
    <scope>NUCLEOTIDE SEQUENCE [LARGE SCALE GENOMIC DNA]</scope>
    <source>
        <strain evidence="2 4">DSM 2895</strain>
    </source>
</reference>
<accession>A0A0D1Y855</accession>
<dbReference type="EMBL" id="LGUG01000004">
    <property type="protein sequence ID" value="KON96680.1"/>
    <property type="molecule type" value="Genomic_DNA"/>
</dbReference>
<dbReference type="EMBL" id="FNED01000030">
    <property type="protein sequence ID" value="SDJ85692.1"/>
    <property type="molecule type" value="Genomic_DNA"/>
</dbReference>
<dbReference type="InterPro" id="IPR025889">
    <property type="entry name" value="GSP17M-like_dom"/>
</dbReference>
<sequence>MTGKPFVQTVNDLYQVEQIVRYLKDKGYTKDDMYIMMRSEKQQIKIAQETNLRPLSLDKSFWDELTSFYATREKEMADHLIRLGLTEAEANNYVAELAQDYRKILILAKTKEADEKSLRDYIASLGS</sequence>
<dbReference type="Pfam" id="PF11181">
    <property type="entry name" value="YflT"/>
    <property type="match status" value="1"/>
</dbReference>
<feature type="domain" description="General stress protein 17M-like" evidence="1">
    <location>
        <begin position="6"/>
        <end position="99"/>
    </location>
</feature>
<evidence type="ECO:0000259" key="1">
    <source>
        <dbReference type="Pfam" id="PF11181"/>
    </source>
</evidence>
<protein>
    <submittedName>
        <fullName evidence="3">Heat induced stress protein YflT</fullName>
    </submittedName>
</protein>
<dbReference type="PATRIC" id="fig|47500.12.peg.117"/>
<dbReference type="Proteomes" id="UP000182836">
    <property type="component" value="Unassembled WGS sequence"/>
</dbReference>
<gene>
    <name evidence="2" type="ORF">AF333_15570</name>
    <name evidence="3" type="ORF">SAMN04487909_13046</name>
</gene>
<evidence type="ECO:0000313" key="4">
    <source>
        <dbReference type="Proteomes" id="UP000037269"/>
    </source>
</evidence>
<dbReference type="OrthoDB" id="2678178at2"/>
<reference evidence="3 5" key="2">
    <citation type="submission" date="2016-10" db="EMBL/GenBank/DDBJ databases">
        <authorList>
            <person name="de Groot N.N."/>
        </authorList>
    </citation>
    <scope>NUCLEOTIDE SEQUENCE [LARGE SCALE GENOMIC DNA]</scope>
    <source>
        <strain evidence="3 5">DSM 2895</strain>
    </source>
</reference>
<dbReference type="RefSeq" id="WP_043066388.1">
    <property type="nucleotide sequence ID" value="NZ_BJOA01000119.1"/>
</dbReference>
<name>A0A0D1Y855_ANEMI</name>
<evidence type="ECO:0000313" key="5">
    <source>
        <dbReference type="Proteomes" id="UP000182836"/>
    </source>
</evidence>
<dbReference type="Proteomes" id="UP000037269">
    <property type="component" value="Unassembled WGS sequence"/>
</dbReference>
<evidence type="ECO:0000313" key="3">
    <source>
        <dbReference type="EMBL" id="SDJ85692.1"/>
    </source>
</evidence>
<organism evidence="2 4">
    <name type="scientific">Aneurinibacillus migulanus</name>
    <name type="common">Bacillus migulanus</name>
    <dbReference type="NCBI Taxonomy" id="47500"/>
    <lineage>
        <taxon>Bacteria</taxon>
        <taxon>Bacillati</taxon>
        <taxon>Bacillota</taxon>
        <taxon>Bacilli</taxon>
        <taxon>Bacillales</taxon>
        <taxon>Paenibacillaceae</taxon>
        <taxon>Aneurinibacillus group</taxon>
        <taxon>Aneurinibacillus</taxon>
    </lineage>
</organism>